<reference evidence="2 3" key="1">
    <citation type="submission" date="2021-01" db="EMBL/GenBank/DDBJ databases">
        <title>Whole genome shotgun sequence of Actinoplanes palleronii NBRC 14916.</title>
        <authorList>
            <person name="Komaki H."/>
            <person name="Tamura T."/>
        </authorList>
    </citation>
    <scope>NUCLEOTIDE SEQUENCE [LARGE SCALE GENOMIC DNA]</scope>
    <source>
        <strain evidence="2 3">NBRC 14916</strain>
    </source>
</reference>
<evidence type="ECO:0000259" key="1">
    <source>
        <dbReference type="Pfam" id="PF12706"/>
    </source>
</evidence>
<dbReference type="Proteomes" id="UP000624709">
    <property type="component" value="Unassembled WGS sequence"/>
</dbReference>
<dbReference type="EMBL" id="BOMS01000014">
    <property type="protein sequence ID" value="GIE64707.1"/>
    <property type="molecule type" value="Genomic_DNA"/>
</dbReference>
<dbReference type="PANTHER" id="PTHR15032:SF4">
    <property type="entry name" value="N-ACYL-PHOSPHATIDYLETHANOLAMINE-HYDROLYZING PHOSPHOLIPASE D"/>
    <property type="match status" value="1"/>
</dbReference>
<proteinExistence type="predicted"/>
<evidence type="ECO:0000313" key="3">
    <source>
        <dbReference type="Proteomes" id="UP000624709"/>
    </source>
</evidence>
<dbReference type="SUPFAM" id="SSF56281">
    <property type="entry name" value="Metallo-hydrolase/oxidoreductase"/>
    <property type="match status" value="1"/>
</dbReference>
<dbReference type="Pfam" id="PF12706">
    <property type="entry name" value="Lactamase_B_2"/>
    <property type="match status" value="1"/>
</dbReference>
<name>A0ABQ4B2B7_9ACTN</name>
<keyword evidence="3" id="KW-1185">Reference proteome</keyword>
<evidence type="ECO:0000313" key="2">
    <source>
        <dbReference type="EMBL" id="GIE64707.1"/>
    </source>
</evidence>
<dbReference type="GO" id="GO:0016787">
    <property type="term" value="F:hydrolase activity"/>
    <property type="evidence" value="ECO:0007669"/>
    <property type="project" value="UniProtKB-KW"/>
</dbReference>
<keyword evidence="2" id="KW-0378">Hydrolase</keyword>
<sequence length="385" mass="41746">MAPAYRDVFDEHIVSVAYIVITDYIGGMPAKSSSPAPSNIAAQMGAKPTGARLARVEASPQFSGGKFRNNVPTTSGLSLTDIPKVAAAVFTGTAARRPKQAIPLVAAPATEPDADPRGLHVTWYGHSTALIEIEGKRVLLDPVWSDRCSPSQLAGPRRLHEPPVPLHELPRIDAVVISHDHYDHLDMATVQHLSGLHPAIFVVPLGVGAHLERWGVPAARIAELDWNESTRVAGLELIATPARHFSGRGFSRDGTLWASWVIKGENRRVFYSGDTGYFTGFAGIGAEHGPFDVTLVQVGAYGEAWPDIHMFPEDGVSVHVDVQGGLMIPVHWATFDLAAHRWAEPVERAWSEAKARGVKLAVPRPGERVDVDCPPEIDAWWQQVA</sequence>
<comment type="caution">
    <text evidence="2">The sequence shown here is derived from an EMBL/GenBank/DDBJ whole genome shotgun (WGS) entry which is preliminary data.</text>
</comment>
<dbReference type="PANTHER" id="PTHR15032">
    <property type="entry name" value="N-ACYL-PHOSPHATIDYLETHANOLAMINE-HYDROLYZING PHOSPHOLIPASE D"/>
    <property type="match status" value="1"/>
</dbReference>
<dbReference type="InterPro" id="IPR001279">
    <property type="entry name" value="Metallo-B-lactamas"/>
</dbReference>
<protein>
    <submittedName>
        <fullName evidence="2">Zn-dependent hydrolase</fullName>
    </submittedName>
</protein>
<dbReference type="InterPro" id="IPR036866">
    <property type="entry name" value="RibonucZ/Hydroxyglut_hydro"/>
</dbReference>
<dbReference type="Gene3D" id="3.60.15.10">
    <property type="entry name" value="Ribonuclease Z/Hydroxyacylglutathione hydrolase-like"/>
    <property type="match status" value="1"/>
</dbReference>
<gene>
    <name evidence="2" type="ORF">Apa02nite_008150</name>
</gene>
<organism evidence="2 3">
    <name type="scientific">Actinoplanes palleronii</name>
    <dbReference type="NCBI Taxonomy" id="113570"/>
    <lineage>
        <taxon>Bacteria</taxon>
        <taxon>Bacillati</taxon>
        <taxon>Actinomycetota</taxon>
        <taxon>Actinomycetes</taxon>
        <taxon>Micromonosporales</taxon>
        <taxon>Micromonosporaceae</taxon>
        <taxon>Actinoplanes</taxon>
    </lineage>
</organism>
<accession>A0ABQ4B2B7</accession>
<feature type="domain" description="Metallo-beta-lactamase" evidence="1">
    <location>
        <begin position="137"/>
        <end position="332"/>
    </location>
</feature>